<dbReference type="InterPro" id="IPR006694">
    <property type="entry name" value="Fatty_acid_hydroxylase"/>
</dbReference>
<reference evidence="16 17" key="1">
    <citation type="submission" date="2018-06" db="EMBL/GenBank/DDBJ databases">
        <title>Thermoflavimicrobium daqus sp. nov., a thermophilic microbe isolated from Moutai-flavour Daqu.</title>
        <authorList>
            <person name="Wang X."/>
            <person name="Zhou H."/>
        </authorList>
    </citation>
    <scope>NUCLEOTIDE SEQUENCE [LARGE SCALE GENOMIC DNA]</scope>
    <source>
        <strain evidence="16 17">FBKL4.011</strain>
    </source>
</reference>
<evidence type="ECO:0000256" key="6">
    <source>
        <dbReference type="ARBA" id="ARBA00022824"/>
    </source>
</evidence>
<accession>A0A364K159</accession>
<evidence type="ECO:0000313" key="16">
    <source>
        <dbReference type="EMBL" id="RAL21429.1"/>
    </source>
</evidence>
<name>A0A364K159_9BACL</name>
<keyword evidence="10" id="KW-0560">Oxidoreductase</keyword>
<evidence type="ECO:0000256" key="2">
    <source>
        <dbReference type="ARBA" id="ARBA00004477"/>
    </source>
</evidence>
<protein>
    <submittedName>
        <fullName evidence="16">Fatty acid hydroxylase</fullName>
    </submittedName>
</protein>
<dbReference type="Pfam" id="PF04116">
    <property type="entry name" value="FA_hydroxylase"/>
    <property type="match status" value="1"/>
</dbReference>
<reference evidence="16 17" key="2">
    <citation type="submission" date="2018-06" db="EMBL/GenBank/DDBJ databases">
        <authorList>
            <person name="Zhirakovskaya E."/>
        </authorList>
    </citation>
    <scope>NUCLEOTIDE SEQUENCE [LARGE SCALE GENOMIC DNA]</scope>
    <source>
        <strain evidence="16 17">FBKL4.011</strain>
    </source>
</reference>
<keyword evidence="8" id="KW-0862">Zinc</keyword>
<evidence type="ECO:0000256" key="9">
    <source>
        <dbReference type="ARBA" id="ARBA00022989"/>
    </source>
</evidence>
<feature type="transmembrane region" description="Helical" evidence="14">
    <location>
        <begin position="91"/>
        <end position="112"/>
    </location>
</feature>
<comment type="cofactor">
    <cofactor evidence="1">
        <name>Zn(2+)</name>
        <dbReference type="ChEBI" id="CHEBI:29105"/>
    </cofactor>
</comment>
<gene>
    <name evidence="16" type="ORF">DL897_16425</name>
</gene>
<evidence type="ECO:0000259" key="15">
    <source>
        <dbReference type="Pfam" id="PF04116"/>
    </source>
</evidence>
<dbReference type="AlphaFoldDB" id="A0A364K159"/>
<keyword evidence="13" id="KW-0275">Fatty acid biosynthesis</keyword>
<evidence type="ECO:0000256" key="10">
    <source>
        <dbReference type="ARBA" id="ARBA00023002"/>
    </source>
</evidence>
<feature type="domain" description="Fatty acid hydroxylase" evidence="15">
    <location>
        <begin position="41"/>
        <end position="183"/>
    </location>
</feature>
<keyword evidence="11" id="KW-0443">Lipid metabolism</keyword>
<dbReference type="GO" id="GO:0080132">
    <property type="term" value="F:fatty acid 2-hydroxylase activity"/>
    <property type="evidence" value="ECO:0007669"/>
    <property type="project" value="InterPro"/>
</dbReference>
<organism evidence="16 17">
    <name type="scientific">Thermoflavimicrobium daqui</name>
    <dbReference type="NCBI Taxonomy" id="2137476"/>
    <lineage>
        <taxon>Bacteria</taxon>
        <taxon>Bacillati</taxon>
        <taxon>Bacillota</taxon>
        <taxon>Bacilli</taxon>
        <taxon>Bacillales</taxon>
        <taxon>Thermoactinomycetaceae</taxon>
        <taxon>Thermoflavimicrobium</taxon>
    </lineage>
</organism>
<keyword evidence="5" id="KW-0479">Metal-binding</keyword>
<evidence type="ECO:0000256" key="13">
    <source>
        <dbReference type="ARBA" id="ARBA00023160"/>
    </source>
</evidence>
<dbReference type="RefSeq" id="WP_113660207.1">
    <property type="nucleotide sequence ID" value="NZ_KZ845676.1"/>
</dbReference>
<dbReference type="GO" id="GO:0016020">
    <property type="term" value="C:membrane"/>
    <property type="evidence" value="ECO:0007669"/>
    <property type="project" value="InterPro"/>
</dbReference>
<keyword evidence="6" id="KW-0256">Endoplasmic reticulum</keyword>
<evidence type="ECO:0000256" key="11">
    <source>
        <dbReference type="ARBA" id="ARBA00023098"/>
    </source>
</evidence>
<dbReference type="Proteomes" id="UP000251213">
    <property type="component" value="Unassembled WGS sequence"/>
</dbReference>
<dbReference type="InterPro" id="IPR014430">
    <property type="entry name" value="Scs7"/>
</dbReference>
<dbReference type="PANTHER" id="PTHR12863">
    <property type="entry name" value="FATTY ACID HYDROXYLASE"/>
    <property type="match status" value="1"/>
</dbReference>
<feature type="transmembrane region" description="Helical" evidence="14">
    <location>
        <begin position="36"/>
        <end position="55"/>
    </location>
</feature>
<keyword evidence="12 14" id="KW-0472">Membrane</keyword>
<dbReference type="PANTHER" id="PTHR12863:SF1">
    <property type="entry name" value="FATTY ACID 2-HYDROXYLASE"/>
    <property type="match status" value="1"/>
</dbReference>
<keyword evidence="17" id="KW-1185">Reference proteome</keyword>
<keyword evidence="3" id="KW-0444">Lipid biosynthesis</keyword>
<evidence type="ECO:0000256" key="4">
    <source>
        <dbReference type="ARBA" id="ARBA00022692"/>
    </source>
</evidence>
<keyword evidence="9 14" id="KW-1133">Transmembrane helix</keyword>
<dbReference type="GO" id="GO:0006633">
    <property type="term" value="P:fatty acid biosynthetic process"/>
    <property type="evidence" value="ECO:0007669"/>
    <property type="project" value="UniProtKB-KW"/>
</dbReference>
<feature type="transmembrane region" description="Helical" evidence="14">
    <location>
        <begin position="9"/>
        <end position="30"/>
    </location>
</feature>
<dbReference type="OrthoDB" id="9784228at2"/>
<evidence type="ECO:0000256" key="8">
    <source>
        <dbReference type="ARBA" id="ARBA00022833"/>
    </source>
</evidence>
<dbReference type="EMBL" id="QJKK01000014">
    <property type="protein sequence ID" value="RAL21429.1"/>
    <property type="molecule type" value="Genomic_DNA"/>
</dbReference>
<evidence type="ECO:0000256" key="3">
    <source>
        <dbReference type="ARBA" id="ARBA00022516"/>
    </source>
</evidence>
<dbReference type="GO" id="GO:0005506">
    <property type="term" value="F:iron ion binding"/>
    <property type="evidence" value="ECO:0007669"/>
    <property type="project" value="InterPro"/>
</dbReference>
<evidence type="ECO:0000313" key="17">
    <source>
        <dbReference type="Proteomes" id="UP000251213"/>
    </source>
</evidence>
<evidence type="ECO:0000256" key="1">
    <source>
        <dbReference type="ARBA" id="ARBA00001947"/>
    </source>
</evidence>
<evidence type="ECO:0000256" key="7">
    <source>
        <dbReference type="ARBA" id="ARBA00022832"/>
    </source>
</evidence>
<evidence type="ECO:0000256" key="5">
    <source>
        <dbReference type="ARBA" id="ARBA00022723"/>
    </source>
</evidence>
<comment type="caution">
    <text evidence="16">The sequence shown here is derived from an EMBL/GenBank/DDBJ whole genome shotgun (WGS) entry which is preliminary data.</text>
</comment>
<keyword evidence="7" id="KW-0276">Fatty acid metabolism</keyword>
<comment type="subcellular location">
    <subcellularLocation>
        <location evidence="2">Endoplasmic reticulum membrane</location>
        <topology evidence="2">Multi-pass membrane protein</topology>
    </subcellularLocation>
</comment>
<evidence type="ECO:0000256" key="12">
    <source>
        <dbReference type="ARBA" id="ARBA00023136"/>
    </source>
</evidence>
<sequence length="208" mass="24834">MRKYLKEFFFFPDIFFMCIIALVGITFIVFHITTSWIGLAWLLGLLSFALSEYLIHRFLFHLPPPKNPFFLSLLRRLHYDHHEDPTNLKRLFVPIWYSGPLFILASGIGYLFTRDIVLTCAYTTGAICYHLHYEWKHYVAHRPIKPLTPWGRKLKKFHLLHHFKNENYWYGVTHLTGDRIMGTYRDEKEIPMSKTARKLTEARKSQIE</sequence>
<evidence type="ECO:0000256" key="14">
    <source>
        <dbReference type="SAM" id="Phobius"/>
    </source>
</evidence>
<keyword evidence="4 14" id="KW-0812">Transmembrane</keyword>
<proteinExistence type="predicted"/>